<proteinExistence type="predicted"/>
<sequence length="121" mass="12992">MAVVLPASAQAPSLRALAQIEPGRWQLRDMDDGTSRSMCVTDPRTLLQLRHATAGSCSRFVIEDAPRLSTVHYTCAGAGHGRTSITIETPRLIRITTQGLAGGLPFETRIEARRTGSCGTT</sequence>
<name>A0A4U1L511_9SPHN</name>
<dbReference type="RefSeq" id="WP_136943221.1">
    <property type="nucleotide sequence ID" value="NZ_SWKR01000002.1"/>
</dbReference>
<protein>
    <recommendedName>
        <fullName evidence="3">DUF3617 family protein</fullName>
    </recommendedName>
</protein>
<gene>
    <name evidence="1" type="ORF">FBR43_11310</name>
</gene>
<evidence type="ECO:0008006" key="3">
    <source>
        <dbReference type="Google" id="ProtNLM"/>
    </source>
</evidence>
<organism evidence="1 2">
    <name type="scientific">Sphingomonas baiyangensis</name>
    <dbReference type="NCBI Taxonomy" id="2572576"/>
    <lineage>
        <taxon>Bacteria</taxon>
        <taxon>Pseudomonadati</taxon>
        <taxon>Pseudomonadota</taxon>
        <taxon>Alphaproteobacteria</taxon>
        <taxon>Sphingomonadales</taxon>
        <taxon>Sphingomonadaceae</taxon>
        <taxon>Sphingomonas</taxon>
    </lineage>
</organism>
<dbReference type="AlphaFoldDB" id="A0A4U1L511"/>
<accession>A0A4U1L511</accession>
<dbReference type="Proteomes" id="UP000309138">
    <property type="component" value="Unassembled WGS sequence"/>
</dbReference>
<keyword evidence="2" id="KW-1185">Reference proteome</keyword>
<comment type="caution">
    <text evidence="1">The sequence shown here is derived from an EMBL/GenBank/DDBJ whole genome shotgun (WGS) entry which is preliminary data.</text>
</comment>
<dbReference type="OrthoDB" id="7595119at2"/>
<reference evidence="1 2" key="1">
    <citation type="submission" date="2019-04" db="EMBL/GenBank/DDBJ databases">
        <authorList>
            <person name="Yang Y."/>
            <person name="Wei D."/>
        </authorList>
    </citation>
    <scope>NUCLEOTIDE SEQUENCE [LARGE SCALE GENOMIC DNA]</scope>
    <source>
        <strain evidence="1 2">L-1-4w-11</strain>
    </source>
</reference>
<evidence type="ECO:0000313" key="2">
    <source>
        <dbReference type="Proteomes" id="UP000309138"/>
    </source>
</evidence>
<dbReference type="EMBL" id="SWKR01000002">
    <property type="protein sequence ID" value="TKD51276.1"/>
    <property type="molecule type" value="Genomic_DNA"/>
</dbReference>
<evidence type="ECO:0000313" key="1">
    <source>
        <dbReference type="EMBL" id="TKD51276.1"/>
    </source>
</evidence>